<evidence type="ECO:0000313" key="3">
    <source>
        <dbReference type="Proteomes" id="UP000828251"/>
    </source>
</evidence>
<accession>A0A9D4A257</accession>
<sequence length="247" mass="28797">MKRRRQNRIEALLIDKVGWCFDNDMLRRPILDYFSKMYTVDNYLTGHFYVCDCFSKLKTEDISGLLAEVTEEEVRRSVFSMSPLKAHGVDGFHAKFYQANWEIVGVNIFNFVKSVFEGNDLDPRINRTILVLIPKVFEAETINQYRPISLYNVLYKVITKTIVIRLCQAMQKLVKQNQSSFIAGRNISDNIVIAQEVIHTMKSIKSKKGWMVVKVDLEKAYDRIRWDFLKDTLIDVGFPMAFVSIIM</sequence>
<dbReference type="InterPro" id="IPR000477">
    <property type="entry name" value="RT_dom"/>
</dbReference>
<dbReference type="PANTHER" id="PTHR19446">
    <property type="entry name" value="REVERSE TRANSCRIPTASES"/>
    <property type="match status" value="1"/>
</dbReference>
<dbReference type="CDD" id="cd01650">
    <property type="entry name" value="RT_nLTR_like"/>
    <property type="match status" value="1"/>
</dbReference>
<reference evidence="2 3" key="1">
    <citation type="journal article" date="2021" name="Plant Biotechnol. J.">
        <title>Multi-omics assisted identification of the key and species-specific regulatory components of drought-tolerant mechanisms in Gossypium stocksii.</title>
        <authorList>
            <person name="Yu D."/>
            <person name="Ke L."/>
            <person name="Zhang D."/>
            <person name="Wu Y."/>
            <person name="Sun Y."/>
            <person name="Mei J."/>
            <person name="Sun J."/>
            <person name="Sun Y."/>
        </authorList>
    </citation>
    <scope>NUCLEOTIDE SEQUENCE [LARGE SCALE GENOMIC DNA]</scope>
    <source>
        <strain evidence="3">cv. E1</strain>
        <tissue evidence="2">Leaf</tissue>
    </source>
</reference>
<feature type="domain" description="Reverse transcriptase" evidence="1">
    <location>
        <begin position="142"/>
        <end position="239"/>
    </location>
</feature>
<dbReference type="Pfam" id="PF00078">
    <property type="entry name" value="RVT_1"/>
    <property type="match status" value="1"/>
</dbReference>
<dbReference type="InterPro" id="IPR043502">
    <property type="entry name" value="DNA/RNA_pol_sf"/>
</dbReference>
<proteinExistence type="predicted"/>
<evidence type="ECO:0000259" key="1">
    <source>
        <dbReference type="Pfam" id="PF00078"/>
    </source>
</evidence>
<protein>
    <recommendedName>
        <fullName evidence="1">Reverse transcriptase domain-containing protein</fullName>
    </recommendedName>
</protein>
<gene>
    <name evidence="2" type="ORF">J1N35_021641</name>
</gene>
<dbReference type="OrthoDB" id="1002559at2759"/>
<dbReference type="EMBL" id="JAIQCV010000007">
    <property type="protein sequence ID" value="KAH1081880.1"/>
    <property type="molecule type" value="Genomic_DNA"/>
</dbReference>
<name>A0A9D4A257_9ROSI</name>
<evidence type="ECO:0000313" key="2">
    <source>
        <dbReference type="EMBL" id="KAH1081880.1"/>
    </source>
</evidence>
<keyword evidence="3" id="KW-1185">Reference proteome</keyword>
<organism evidence="2 3">
    <name type="scientific">Gossypium stocksii</name>
    <dbReference type="NCBI Taxonomy" id="47602"/>
    <lineage>
        <taxon>Eukaryota</taxon>
        <taxon>Viridiplantae</taxon>
        <taxon>Streptophyta</taxon>
        <taxon>Embryophyta</taxon>
        <taxon>Tracheophyta</taxon>
        <taxon>Spermatophyta</taxon>
        <taxon>Magnoliopsida</taxon>
        <taxon>eudicotyledons</taxon>
        <taxon>Gunneridae</taxon>
        <taxon>Pentapetalae</taxon>
        <taxon>rosids</taxon>
        <taxon>malvids</taxon>
        <taxon>Malvales</taxon>
        <taxon>Malvaceae</taxon>
        <taxon>Malvoideae</taxon>
        <taxon>Gossypium</taxon>
    </lineage>
</organism>
<dbReference type="Proteomes" id="UP000828251">
    <property type="component" value="Unassembled WGS sequence"/>
</dbReference>
<comment type="caution">
    <text evidence="2">The sequence shown here is derived from an EMBL/GenBank/DDBJ whole genome shotgun (WGS) entry which is preliminary data.</text>
</comment>
<dbReference type="SUPFAM" id="SSF56672">
    <property type="entry name" value="DNA/RNA polymerases"/>
    <property type="match status" value="1"/>
</dbReference>
<dbReference type="AlphaFoldDB" id="A0A9D4A257"/>